<dbReference type="SMART" id="SM00320">
    <property type="entry name" value="WD40"/>
    <property type="match status" value="6"/>
</dbReference>
<dbReference type="GO" id="GO:0006281">
    <property type="term" value="P:DNA repair"/>
    <property type="evidence" value="ECO:0007669"/>
    <property type="project" value="UniProtKB-KW"/>
</dbReference>
<feature type="repeat" description="WD" evidence="9">
    <location>
        <begin position="63"/>
        <end position="95"/>
    </location>
</feature>
<dbReference type="Pfam" id="PF24105">
    <property type="entry name" value="Beta-prop_CAF1B_HIR1"/>
    <property type="match status" value="1"/>
</dbReference>
<evidence type="ECO:0000313" key="12">
    <source>
        <dbReference type="EMBL" id="CCC68186.1"/>
    </source>
</evidence>
<feature type="region of interest" description="Disordered" evidence="10">
    <location>
        <begin position="103"/>
        <end position="125"/>
    </location>
</feature>
<protein>
    <recommendedName>
        <fullName evidence="11">CAF1B/HIR1 beta-propeller domain-containing protein</fullName>
    </recommendedName>
</protein>
<dbReference type="InterPro" id="IPR045145">
    <property type="entry name" value="PTHR15271"/>
</dbReference>
<keyword evidence="6" id="KW-0156">Chromatin regulator</keyword>
<evidence type="ECO:0000256" key="7">
    <source>
        <dbReference type="ARBA" id="ARBA00023204"/>
    </source>
</evidence>
<dbReference type="PROSITE" id="PS00678">
    <property type="entry name" value="WD_REPEATS_1"/>
    <property type="match status" value="1"/>
</dbReference>
<dbReference type="GO" id="GO:0000786">
    <property type="term" value="C:nucleosome"/>
    <property type="evidence" value="ECO:0007669"/>
    <property type="project" value="EnsemblFungi"/>
</dbReference>
<evidence type="ECO:0000256" key="1">
    <source>
        <dbReference type="ARBA" id="ARBA00004123"/>
    </source>
</evidence>
<evidence type="ECO:0000256" key="6">
    <source>
        <dbReference type="ARBA" id="ARBA00022853"/>
    </source>
</evidence>
<evidence type="ECO:0000256" key="4">
    <source>
        <dbReference type="ARBA" id="ARBA00022737"/>
    </source>
</evidence>
<dbReference type="EMBL" id="HE576753">
    <property type="protein sequence ID" value="CCC68186.1"/>
    <property type="molecule type" value="Genomic_DNA"/>
</dbReference>
<dbReference type="GO" id="GO:0033186">
    <property type="term" value="C:CAF-1 complex"/>
    <property type="evidence" value="ECO:0007669"/>
    <property type="project" value="EnsemblFungi"/>
</dbReference>
<keyword evidence="5" id="KW-0227">DNA damage</keyword>
<evidence type="ECO:0000256" key="5">
    <source>
        <dbReference type="ARBA" id="ARBA00022763"/>
    </source>
</evidence>
<keyword evidence="7" id="KW-0234">DNA repair</keyword>
<keyword evidence="3 9" id="KW-0853">WD repeat</keyword>
<dbReference type="GO" id="GO:0000775">
    <property type="term" value="C:chromosome, centromeric region"/>
    <property type="evidence" value="ECO:0007669"/>
    <property type="project" value="EnsemblFungi"/>
</dbReference>
<dbReference type="GO" id="GO:0006334">
    <property type="term" value="P:nucleosome assembly"/>
    <property type="evidence" value="ECO:0007669"/>
    <property type="project" value="TreeGrafter"/>
</dbReference>
<dbReference type="OrthoDB" id="71227at2759"/>
<evidence type="ECO:0000256" key="9">
    <source>
        <dbReference type="PROSITE-ProRule" id="PRU00221"/>
    </source>
</evidence>
<feature type="compositionally biased region" description="Low complexity" evidence="10">
    <location>
        <begin position="455"/>
        <end position="474"/>
    </location>
</feature>
<dbReference type="GeneID" id="96901748"/>
<feature type="repeat" description="WD" evidence="9">
    <location>
        <begin position="184"/>
        <end position="217"/>
    </location>
</feature>
<evidence type="ECO:0000259" key="11">
    <source>
        <dbReference type="Pfam" id="PF24105"/>
    </source>
</evidence>
<dbReference type="eggNOG" id="KOG1009">
    <property type="taxonomic scope" value="Eukaryota"/>
</dbReference>
<dbReference type="Gene3D" id="2.130.10.10">
    <property type="entry name" value="YVTN repeat-like/Quinoprotein amine dehydrogenase"/>
    <property type="match status" value="2"/>
</dbReference>
<sequence>MEASNLQIYWHESQPVYSLCFQPNSPNKKKLLTAGGDNKIRSWNLNLVKDTNKIDTIDFLSSLTQHEQAINVVKFNSPGTILASAGDDGQILLWKQQDVNEQNGETAAPVDSSVPKPFGSTFEDDEENNKESWFVWKRLRAPGSNSSEIYDLDWSPCDRYVVSGSMDNSIRVFDIESGKLLGTYADHNHYVQGVTWDPLNEFILSQSADRSVNIYQIIWDSDSNTIDKLKLKNRIMKGELPQRDDENDKTKLDYKNLKTSFLFHNESLPSFFRRLTISPCGSIFCIPAGIFKNHTTSNSNDQGEISNAVYIYTRAIIKQNSNNNRPVMILPFLKKPALVVSFNPNFYKLTHEEQEGTKKPYLKLPYRLIYAVATSNEVLIYDTVNVKPISIIGNLHYTALTDLSWSQDGNMLMVSSTDGFCSYITIEENLFGEKLTIEEREQYINANKLINCQDSNKNSSSSSSITPSSASASPMRRKTDIINILPVKRKIIAETEKGDDKSRKPKKESITVVSEKGSPSKEKKRIQPTLVNTL</sequence>
<comment type="similarity">
    <text evidence="2">Belongs to the WD repeat HIR1 family.</text>
</comment>
<evidence type="ECO:0000256" key="10">
    <source>
        <dbReference type="SAM" id="MobiDB-lite"/>
    </source>
</evidence>
<evidence type="ECO:0000256" key="2">
    <source>
        <dbReference type="ARBA" id="ARBA00007306"/>
    </source>
</evidence>
<dbReference type="Proteomes" id="UP000001640">
    <property type="component" value="Chromosome 2"/>
</dbReference>
<dbReference type="PANTHER" id="PTHR15271">
    <property type="entry name" value="CHROMATIN ASSEMBLY FACTOR 1 SUBUNIT B"/>
    <property type="match status" value="1"/>
</dbReference>
<dbReference type="HOGENOM" id="CLU_010127_0_0_1"/>
<dbReference type="InterPro" id="IPR055410">
    <property type="entry name" value="Beta-prop_CAF1B_HIR1"/>
</dbReference>
<evidence type="ECO:0000256" key="8">
    <source>
        <dbReference type="ARBA" id="ARBA00023242"/>
    </source>
</evidence>
<dbReference type="GO" id="GO:0042393">
    <property type="term" value="F:histone binding"/>
    <property type="evidence" value="ECO:0007669"/>
    <property type="project" value="EnsemblFungi"/>
</dbReference>
<dbReference type="InterPro" id="IPR036322">
    <property type="entry name" value="WD40_repeat_dom_sf"/>
</dbReference>
<dbReference type="InterPro" id="IPR015943">
    <property type="entry name" value="WD40/YVTN_repeat-like_dom_sf"/>
</dbReference>
<accession>G0VB62</accession>
<dbReference type="InParanoid" id="G0VB62"/>
<gene>
    <name evidence="12" type="primary">NCAS0B01020</name>
    <name evidence="12" type="ordered locus">NCAS_0B01020</name>
</gene>
<keyword evidence="13" id="KW-1185">Reference proteome</keyword>
<dbReference type="KEGG" id="ncs:NCAS_0B01020"/>
<feature type="repeat" description="WD" evidence="9">
    <location>
        <begin position="142"/>
        <end position="183"/>
    </location>
</feature>
<feature type="region of interest" description="Disordered" evidence="10">
    <location>
        <begin position="455"/>
        <end position="475"/>
    </location>
</feature>
<dbReference type="SUPFAM" id="SSF50978">
    <property type="entry name" value="WD40 repeat-like"/>
    <property type="match status" value="1"/>
</dbReference>
<dbReference type="FunCoup" id="G0VB62">
    <property type="interactions" value="907"/>
</dbReference>
<feature type="region of interest" description="Disordered" evidence="10">
    <location>
        <begin position="493"/>
        <end position="534"/>
    </location>
</feature>
<keyword evidence="4" id="KW-0677">Repeat</keyword>
<reference key="2">
    <citation type="submission" date="2011-08" db="EMBL/GenBank/DDBJ databases">
        <title>Genome sequence of Naumovozyma castellii.</title>
        <authorList>
            <person name="Gordon J.L."/>
            <person name="Armisen D."/>
            <person name="Proux-Wera E."/>
            <person name="OhEigeartaigh S.S."/>
            <person name="Byrne K.P."/>
            <person name="Wolfe K.H."/>
        </authorList>
    </citation>
    <scope>NUCLEOTIDE SEQUENCE</scope>
    <source>
        <strain>Type strain:CBS 4309</strain>
    </source>
</reference>
<dbReference type="PROSITE" id="PS50294">
    <property type="entry name" value="WD_REPEATS_REGION"/>
    <property type="match status" value="2"/>
</dbReference>
<evidence type="ECO:0000313" key="13">
    <source>
        <dbReference type="Proteomes" id="UP000001640"/>
    </source>
</evidence>
<reference evidence="12 13" key="1">
    <citation type="journal article" date="2011" name="Proc. Natl. Acad. Sci. U.S.A.">
        <title>Evolutionary erosion of yeast sex chromosomes by mating-type switching accidents.</title>
        <authorList>
            <person name="Gordon J.L."/>
            <person name="Armisen D."/>
            <person name="Proux-Wera E."/>
            <person name="Oheigeartaigh S.S."/>
            <person name="Byrne K.P."/>
            <person name="Wolfe K.H."/>
        </authorList>
    </citation>
    <scope>NUCLEOTIDE SEQUENCE [LARGE SCALE GENOMIC DNA]</scope>
    <source>
        <strain evidence="13">ATCC 76901 / BCRC 22586 / CBS 4309 / NBRC 1992 / NRRL Y-12630</strain>
    </source>
</reference>
<dbReference type="InterPro" id="IPR019775">
    <property type="entry name" value="WD40_repeat_CS"/>
</dbReference>
<dbReference type="RefSeq" id="XP_003674562.1">
    <property type="nucleotide sequence ID" value="XM_003674514.1"/>
</dbReference>
<comment type="subcellular location">
    <subcellularLocation>
        <location evidence="1">Nucleus</location>
    </subcellularLocation>
</comment>
<proteinExistence type="inferred from homology"/>
<keyword evidence="8" id="KW-0539">Nucleus</keyword>
<name>G0VB62_NAUCA</name>
<organism evidence="12 13">
    <name type="scientific">Naumovozyma castellii</name>
    <name type="common">Yeast</name>
    <name type="synonym">Saccharomyces castellii</name>
    <dbReference type="NCBI Taxonomy" id="27288"/>
    <lineage>
        <taxon>Eukaryota</taxon>
        <taxon>Fungi</taxon>
        <taxon>Dikarya</taxon>
        <taxon>Ascomycota</taxon>
        <taxon>Saccharomycotina</taxon>
        <taxon>Saccharomycetes</taxon>
        <taxon>Saccharomycetales</taxon>
        <taxon>Saccharomycetaceae</taxon>
        <taxon>Naumovozyma</taxon>
    </lineage>
</organism>
<feature type="domain" description="CAF1B/HIR1 beta-propeller" evidence="11">
    <location>
        <begin position="6"/>
        <end position="429"/>
    </location>
</feature>
<dbReference type="PANTHER" id="PTHR15271:SF4">
    <property type="entry name" value="CHROMATIN ASSEMBLY FACTOR 1 SUBUNIT B"/>
    <property type="match status" value="1"/>
</dbReference>
<feature type="compositionally biased region" description="Basic and acidic residues" evidence="10">
    <location>
        <begin position="493"/>
        <end position="502"/>
    </location>
</feature>
<dbReference type="GO" id="GO:0005829">
    <property type="term" value="C:cytosol"/>
    <property type="evidence" value="ECO:0007669"/>
    <property type="project" value="EnsemblFungi"/>
</dbReference>
<evidence type="ECO:0000256" key="3">
    <source>
        <dbReference type="ARBA" id="ARBA00022574"/>
    </source>
</evidence>
<dbReference type="InterPro" id="IPR001680">
    <property type="entry name" value="WD40_rpt"/>
</dbReference>
<dbReference type="PROSITE" id="PS50082">
    <property type="entry name" value="WD_REPEATS_2"/>
    <property type="match status" value="3"/>
</dbReference>
<dbReference type="AlphaFoldDB" id="G0VB62"/>
<dbReference type="OMA" id="QIYWHES"/>
<dbReference type="GO" id="GO:0006335">
    <property type="term" value="P:DNA replication-dependent chromatin assembly"/>
    <property type="evidence" value="ECO:0007669"/>
    <property type="project" value="EnsemblFungi"/>
</dbReference>
<dbReference type="STRING" id="1064592.G0VB62"/>
<dbReference type="GO" id="GO:0005634">
    <property type="term" value="C:nucleus"/>
    <property type="evidence" value="ECO:0007669"/>
    <property type="project" value="UniProtKB-SubCell"/>
</dbReference>